<sequence length="44" mass="4672">MEGVGGARILVPPLCTVGELKSIVSDATDVQAEKQVLIYDDVEL</sequence>
<keyword evidence="2" id="KW-1185">Reference proteome</keyword>
<evidence type="ECO:0000313" key="2">
    <source>
        <dbReference type="Proteomes" id="UP000271162"/>
    </source>
</evidence>
<accession>A0A0N4YP97</accession>
<dbReference type="AlphaFoldDB" id="A0A0N4YP97"/>
<reference evidence="3" key="1">
    <citation type="submission" date="2017-02" db="UniProtKB">
        <authorList>
            <consortium name="WormBaseParasite"/>
        </authorList>
    </citation>
    <scope>IDENTIFICATION</scope>
</reference>
<dbReference type="CDD" id="cd17039">
    <property type="entry name" value="Ubl_ubiquitin_like"/>
    <property type="match status" value="1"/>
</dbReference>
<evidence type="ECO:0000313" key="1">
    <source>
        <dbReference type="EMBL" id="VDL82798.1"/>
    </source>
</evidence>
<organism evidence="3">
    <name type="scientific">Nippostrongylus brasiliensis</name>
    <name type="common">Rat hookworm</name>
    <dbReference type="NCBI Taxonomy" id="27835"/>
    <lineage>
        <taxon>Eukaryota</taxon>
        <taxon>Metazoa</taxon>
        <taxon>Ecdysozoa</taxon>
        <taxon>Nematoda</taxon>
        <taxon>Chromadorea</taxon>
        <taxon>Rhabditida</taxon>
        <taxon>Rhabditina</taxon>
        <taxon>Rhabditomorpha</taxon>
        <taxon>Strongyloidea</taxon>
        <taxon>Heligmosomidae</taxon>
        <taxon>Nippostrongylus</taxon>
    </lineage>
</organism>
<dbReference type="Gene3D" id="3.10.20.90">
    <property type="entry name" value="Phosphatidylinositol 3-kinase Catalytic Subunit, Chain A, domain 1"/>
    <property type="match status" value="1"/>
</dbReference>
<proteinExistence type="predicted"/>
<name>A0A0N4YP97_NIPBR</name>
<dbReference type="Proteomes" id="UP000271162">
    <property type="component" value="Unassembled WGS sequence"/>
</dbReference>
<dbReference type="EMBL" id="UYSL01023883">
    <property type="protein sequence ID" value="VDL82798.1"/>
    <property type="molecule type" value="Genomic_DNA"/>
</dbReference>
<dbReference type="InterPro" id="IPR029071">
    <property type="entry name" value="Ubiquitin-like_domsf"/>
</dbReference>
<dbReference type="SUPFAM" id="SSF54236">
    <property type="entry name" value="Ubiquitin-like"/>
    <property type="match status" value="1"/>
</dbReference>
<evidence type="ECO:0000313" key="3">
    <source>
        <dbReference type="WBParaSite" id="NBR_0001906801-mRNA-1"/>
    </source>
</evidence>
<gene>
    <name evidence="1" type="ORF">NBR_LOCUS19069</name>
</gene>
<protein>
    <submittedName>
        <fullName evidence="3">Ubiquitin-like domain-containing protein</fullName>
    </submittedName>
</protein>
<dbReference type="WBParaSite" id="NBR_0001906801-mRNA-1">
    <property type="protein sequence ID" value="NBR_0001906801-mRNA-1"/>
    <property type="gene ID" value="NBR_0001906801"/>
</dbReference>
<reference evidence="1 2" key="2">
    <citation type="submission" date="2018-11" db="EMBL/GenBank/DDBJ databases">
        <authorList>
            <consortium name="Pathogen Informatics"/>
        </authorList>
    </citation>
    <scope>NUCLEOTIDE SEQUENCE [LARGE SCALE GENOMIC DNA]</scope>
</reference>